<dbReference type="GO" id="GO:0003723">
    <property type="term" value="F:RNA binding"/>
    <property type="evidence" value="ECO:0007669"/>
    <property type="project" value="TreeGrafter"/>
</dbReference>
<dbReference type="SMART" id="SM01384">
    <property type="entry name" value="Ribosomal_L15e"/>
    <property type="match status" value="1"/>
</dbReference>
<feature type="compositionally biased region" description="Basic residues" evidence="6">
    <location>
        <begin position="167"/>
        <end position="176"/>
    </location>
</feature>
<dbReference type="InterPro" id="IPR012678">
    <property type="entry name" value="Ribosomal_uL23/eL15/eS24_sf"/>
</dbReference>
<dbReference type="STRING" id="1343739.PAP_02030"/>
<dbReference type="eggNOG" id="arCOG04209">
    <property type="taxonomic scope" value="Archaea"/>
</dbReference>
<name>A0A075LWE3_9EURY</name>
<feature type="region of interest" description="Disordered" evidence="6">
    <location>
        <begin position="166"/>
        <end position="194"/>
    </location>
</feature>
<dbReference type="HAMAP" id="MF_00256">
    <property type="entry name" value="Ribosomal_eL15"/>
    <property type="match status" value="1"/>
</dbReference>
<dbReference type="Pfam" id="PF00827">
    <property type="entry name" value="Ribosomal_L15e"/>
    <property type="match status" value="1"/>
</dbReference>
<reference evidence="8" key="1">
    <citation type="submission" date="2013-06" db="EMBL/GenBank/DDBJ databases">
        <title>Complete Genome Sequence of Hyperthermophilic Palaeococcus pacificus DY20341T, Isolated from a Deep-Sea Hydrothermal Sediments.</title>
        <authorList>
            <person name="Zeng X."/>
            <person name="Shao Z."/>
        </authorList>
    </citation>
    <scope>NUCLEOTIDE SEQUENCE [LARGE SCALE GENOMIC DNA]</scope>
    <source>
        <strain evidence="8">DY20341</strain>
    </source>
</reference>
<dbReference type="PROSITE" id="PS01194">
    <property type="entry name" value="RIBOSOMAL_L15E"/>
    <property type="match status" value="1"/>
</dbReference>
<dbReference type="KEGG" id="ppac:PAP_02030"/>
<dbReference type="HOGENOM" id="CLU_080796_1_0_2"/>
<sequence>MGMYKYIREAWKAPKKSYVKDLLKIRMIKWRREPSVIRIERPTRLDRARNLGYQAKQGYVVVRVRVRRGGRKRPRWRAGRKPSKMGQVKYSPKKSLQWIAEEKAARKFPNLEVLNSYWVGEDGMYKWFEVILVDPHHPVIKSDPKIAWIAGRAHKGRVFRGLTSAGKKSRGLRNKGKGAEKIRPSIRANGRRGK</sequence>
<gene>
    <name evidence="5" type="primary">rpl15e</name>
    <name evidence="7" type="ORF">PAP_02030</name>
</gene>
<proteinExistence type="inferred from homology"/>
<evidence type="ECO:0000256" key="6">
    <source>
        <dbReference type="SAM" id="MobiDB-lite"/>
    </source>
</evidence>
<dbReference type="Proteomes" id="UP000027981">
    <property type="component" value="Chromosome"/>
</dbReference>
<comment type="similarity">
    <text evidence="1 5">Belongs to the eukaryotic ribosomal protein eL15 family.</text>
</comment>
<dbReference type="InterPro" id="IPR020926">
    <property type="entry name" value="Ribosomal_eL15_arc"/>
</dbReference>
<dbReference type="GeneID" id="24841538"/>
<dbReference type="GO" id="GO:0002181">
    <property type="term" value="P:cytoplasmic translation"/>
    <property type="evidence" value="ECO:0007669"/>
    <property type="project" value="TreeGrafter"/>
</dbReference>
<evidence type="ECO:0000256" key="4">
    <source>
        <dbReference type="ARBA" id="ARBA00035214"/>
    </source>
</evidence>
<keyword evidence="3 5" id="KW-0687">Ribonucleoprotein</keyword>
<dbReference type="EMBL" id="CP006019">
    <property type="protein sequence ID" value="AIF68838.1"/>
    <property type="molecule type" value="Genomic_DNA"/>
</dbReference>
<dbReference type="NCBIfam" id="NF003269">
    <property type="entry name" value="PRK04243.1"/>
    <property type="match status" value="1"/>
</dbReference>
<keyword evidence="8" id="KW-1185">Reference proteome</keyword>
<dbReference type="FunFam" id="3.40.1120.10:FF:000002">
    <property type="entry name" value="50S ribosomal protein L15e"/>
    <property type="match status" value="1"/>
</dbReference>
<dbReference type="PANTHER" id="PTHR11847:SF4">
    <property type="entry name" value="LARGE RIBOSOMAL SUBUNIT PROTEIN EL15"/>
    <property type="match status" value="1"/>
</dbReference>
<dbReference type="InterPro" id="IPR000439">
    <property type="entry name" value="Ribosomal_eL15"/>
</dbReference>
<evidence type="ECO:0000313" key="8">
    <source>
        <dbReference type="Proteomes" id="UP000027981"/>
    </source>
</evidence>
<dbReference type="GO" id="GO:0003735">
    <property type="term" value="F:structural constituent of ribosome"/>
    <property type="evidence" value="ECO:0007669"/>
    <property type="project" value="InterPro"/>
</dbReference>
<evidence type="ECO:0000313" key="7">
    <source>
        <dbReference type="EMBL" id="AIF68838.1"/>
    </source>
</evidence>
<dbReference type="GO" id="GO:0022625">
    <property type="term" value="C:cytosolic large ribosomal subunit"/>
    <property type="evidence" value="ECO:0007669"/>
    <property type="project" value="TreeGrafter"/>
</dbReference>
<keyword evidence="2 5" id="KW-0689">Ribosomal protein</keyword>
<protein>
    <recommendedName>
        <fullName evidence="4 5">Large ribosomal subunit protein eL15</fullName>
    </recommendedName>
</protein>
<evidence type="ECO:0000256" key="5">
    <source>
        <dbReference type="HAMAP-Rule" id="MF_00256"/>
    </source>
</evidence>
<reference evidence="7 8" key="2">
    <citation type="journal article" date="2015" name="Genome Announc.">
        <title>Complete Genome Sequence of Hyperthermophilic Piezophilic Archaeon Palaeococcus pacificus DY20341T, Isolated from Deep-Sea Hydrothermal Sediments.</title>
        <authorList>
            <person name="Zeng X."/>
            <person name="Jebbar M."/>
            <person name="Shao Z."/>
        </authorList>
    </citation>
    <scope>NUCLEOTIDE SEQUENCE [LARGE SCALE GENOMIC DNA]</scope>
    <source>
        <strain evidence="7 8">DY20341</strain>
    </source>
</reference>
<evidence type="ECO:0000256" key="1">
    <source>
        <dbReference type="ARBA" id="ARBA00006857"/>
    </source>
</evidence>
<dbReference type="OrthoDB" id="8183at2157"/>
<dbReference type="RefSeq" id="WP_048164421.1">
    <property type="nucleotide sequence ID" value="NZ_CP006019.1"/>
</dbReference>
<dbReference type="AlphaFoldDB" id="A0A075LWE3"/>
<organism evidence="7 8">
    <name type="scientific">Palaeococcus pacificus DY20341</name>
    <dbReference type="NCBI Taxonomy" id="1343739"/>
    <lineage>
        <taxon>Archaea</taxon>
        <taxon>Methanobacteriati</taxon>
        <taxon>Methanobacteriota</taxon>
        <taxon>Thermococci</taxon>
        <taxon>Thermococcales</taxon>
        <taxon>Thermococcaceae</taxon>
        <taxon>Palaeococcus</taxon>
    </lineage>
</organism>
<accession>A0A075LWE3</accession>
<dbReference type="InterPro" id="IPR024794">
    <property type="entry name" value="Rbsml_eL15_core_dom_sf"/>
</dbReference>
<dbReference type="SUPFAM" id="SSF54189">
    <property type="entry name" value="Ribosomal proteins S24e, L23 and L15e"/>
    <property type="match status" value="1"/>
</dbReference>
<evidence type="ECO:0000256" key="2">
    <source>
        <dbReference type="ARBA" id="ARBA00022980"/>
    </source>
</evidence>
<evidence type="ECO:0000256" key="3">
    <source>
        <dbReference type="ARBA" id="ARBA00023274"/>
    </source>
</evidence>
<dbReference type="InterPro" id="IPR020925">
    <property type="entry name" value="Ribosomal_eL15_CS"/>
</dbReference>
<dbReference type="PANTHER" id="PTHR11847">
    <property type="entry name" value="RIBOSOMAL PROTEIN L15"/>
    <property type="match status" value="1"/>
</dbReference>
<dbReference type="Gene3D" id="3.40.1120.10">
    <property type="entry name" value="Ribosomal protein l15e"/>
    <property type="match status" value="1"/>
</dbReference>